<keyword evidence="3" id="KW-1185">Reference proteome</keyword>
<feature type="compositionally biased region" description="Basic and acidic residues" evidence="1">
    <location>
        <begin position="60"/>
        <end position="73"/>
    </location>
</feature>
<feature type="compositionally biased region" description="Basic and acidic residues" evidence="1">
    <location>
        <begin position="305"/>
        <end position="316"/>
    </location>
</feature>
<proteinExistence type="predicted"/>
<feature type="region of interest" description="Disordered" evidence="1">
    <location>
        <begin position="60"/>
        <end position="89"/>
    </location>
</feature>
<accession>A0A0V1FJ76</accession>
<dbReference type="Proteomes" id="UP000054995">
    <property type="component" value="Unassembled WGS sequence"/>
</dbReference>
<evidence type="ECO:0000256" key="1">
    <source>
        <dbReference type="SAM" id="MobiDB-lite"/>
    </source>
</evidence>
<reference evidence="2 3" key="1">
    <citation type="submission" date="2015-01" db="EMBL/GenBank/DDBJ databases">
        <title>Evolution of Trichinella species and genotypes.</title>
        <authorList>
            <person name="Korhonen P.K."/>
            <person name="Edoardo P."/>
            <person name="Giuseppe L.R."/>
            <person name="Gasser R.B."/>
        </authorList>
    </citation>
    <scope>NUCLEOTIDE SEQUENCE [LARGE SCALE GENOMIC DNA]</scope>
    <source>
        <strain evidence="2">ISS470</strain>
    </source>
</reference>
<sequence length="370" mass="44224">MVHTYMEKLMEQKKVKMRMTRSKSRRALRRTRDEKRLEFTFSKKKAGCTENQFLTLHYANNDHHKDMNNEEEKRRKRGRHKADHRHTKQIADDTKQYKGRQEVYAVPRGSQFCKSGLGILRKVSDKPTWLSFDLMQYLVFHAAKLIMLEFMYSMKKAECTKNRFLTLHYANNDRHKGALLSVKVKLMKQKKVKARMTPSKSWTTLRRKRDQKRLEFIFTKRRVQCTKNRFLTLHYANNDIVKGALLSVTVKLMEQKKVKMRMTRSKSRRALRRTRDEKRLEFTFSKKKAGCTENQFLTLHYANNDHHKDMNNEEEKRRKRGRHKADHRHTKQIADDTKQYKGRQEVYAVPRGSQFCKSGLGILRKGEVIP</sequence>
<dbReference type="EMBL" id="JYDT01000077">
    <property type="protein sequence ID" value="KRY86107.1"/>
    <property type="molecule type" value="Genomic_DNA"/>
</dbReference>
<comment type="caution">
    <text evidence="2">The sequence shown here is derived from an EMBL/GenBank/DDBJ whole genome shotgun (WGS) entry which is preliminary data.</text>
</comment>
<name>A0A0V1FJ76_TRIPS</name>
<feature type="compositionally biased region" description="Basic residues" evidence="1">
    <location>
        <begin position="74"/>
        <end position="88"/>
    </location>
</feature>
<gene>
    <name evidence="2" type="ORF">T4D_3348</name>
</gene>
<dbReference type="AlphaFoldDB" id="A0A0V1FJ76"/>
<evidence type="ECO:0000313" key="2">
    <source>
        <dbReference type="EMBL" id="KRY86107.1"/>
    </source>
</evidence>
<feature type="region of interest" description="Disordered" evidence="1">
    <location>
        <begin position="305"/>
        <end position="332"/>
    </location>
</feature>
<evidence type="ECO:0000313" key="3">
    <source>
        <dbReference type="Proteomes" id="UP000054995"/>
    </source>
</evidence>
<organism evidence="2 3">
    <name type="scientific">Trichinella pseudospiralis</name>
    <name type="common">Parasitic roundworm</name>
    <dbReference type="NCBI Taxonomy" id="6337"/>
    <lineage>
        <taxon>Eukaryota</taxon>
        <taxon>Metazoa</taxon>
        <taxon>Ecdysozoa</taxon>
        <taxon>Nematoda</taxon>
        <taxon>Enoplea</taxon>
        <taxon>Dorylaimia</taxon>
        <taxon>Trichinellida</taxon>
        <taxon>Trichinellidae</taxon>
        <taxon>Trichinella</taxon>
    </lineage>
</organism>
<protein>
    <submittedName>
        <fullName evidence="2">Uncharacterized protein</fullName>
    </submittedName>
</protein>
<feature type="compositionally biased region" description="Basic residues" evidence="1">
    <location>
        <begin position="317"/>
        <end position="331"/>
    </location>
</feature>